<dbReference type="Proteomes" id="UP000075230">
    <property type="component" value="Unassembled WGS sequence"/>
</dbReference>
<reference evidence="2 3" key="1">
    <citation type="journal article" date="2016" name="DNA Res.">
        <title>Genome sequence of Aspergillus luchuensis NBRC 4314.</title>
        <authorList>
            <person name="Yamada O."/>
            <person name="Machida M."/>
            <person name="Hosoyama A."/>
            <person name="Goto M."/>
            <person name="Takahashi T."/>
            <person name="Futagami T."/>
            <person name="Yamagata Y."/>
            <person name="Takeuchi M."/>
            <person name="Kobayashi T."/>
            <person name="Koike H."/>
            <person name="Abe K."/>
            <person name="Asai K."/>
            <person name="Arita M."/>
            <person name="Fujita N."/>
            <person name="Fukuda K."/>
            <person name="Higa K."/>
            <person name="Horikawa H."/>
            <person name="Ishikawa T."/>
            <person name="Jinno K."/>
            <person name="Kato Y."/>
            <person name="Kirimura K."/>
            <person name="Mizutani O."/>
            <person name="Nakasone K."/>
            <person name="Sano M."/>
            <person name="Shiraishi Y."/>
            <person name="Tsukahara M."/>
            <person name="Gomi K."/>
        </authorList>
    </citation>
    <scope>NUCLEOTIDE SEQUENCE [LARGE SCALE GENOMIC DNA]</scope>
    <source>
        <strain evidence="2 3">RIB 2604</strain>
    </source>
</reference>
<feature type="region of interest" description="Disordered" evidence="1">
    <location>
        <begin position="64"/>
        <end position="90"/>
    </location>
</feature>
<evidence type="ECO:0000313" key="3">
    <source>
        <dbReference type="Proteomes" id="UP000075230"/>
    </source>
</evidence>
<name>A0A146G0H7_ASPKA</name>
<proteinExistence type="predicted"/>
<protein>
    <submittedName>
        <fullName evidence="2">Transporter</fullName>
    </submittedName>
</protein>
<sequence length="140" mass="14828">MVNEESSIKKLSISQKVGSDLSPSSVSPRSRKARGAVWRIPSGTVRTVSGVTDTVVLHKKSALGGQVGGARRKSPASIGPEWRCLGAKPPRADGEVGVTANWKMPPSPVRLRGPLAQESAWFGLGEHGTVTPYRGYSQVP</sequence>
<evidence type="ECO:0000313" key="2">
    <source>
        <dbReference type="EMBL" id="GAT31038.1"/>
    </source>
</evidence>
<comment type="caution">
    <text evidence="2">The sequence shown here is derived from an EMBL/GenBank/DDBJ whole genome shotgun (WGS) entry which is preliminary data.</text>
</comment>
<gene>
    <name evidence="2" type="ORF">RIB2604_03800300</name>
</gene>
<feature type="region of interest" description="Disordered" evidence="1">
    <location>
        <begin position="1"/>
        <end position="38"/>
    </location>
</feature>
<dbReference type="EMBL" id="BCWF01000037">
    <property type="protein sequence ID" value="GAT31038.1"/>
    <property type="molecule type" value="Genomic_DNA"/>
</dbReference>
<accession>A0A146G0H7</accession>
<evidence type="ECO:0000256" key="1">
    <source>
        <dbReference type="SAM" id="MobiDB-lite"/>
    </source>
</evidence>
<reference evidence="3" key="2">
    <citation type="submission" date="2016-02" db="EMBL/GenBank/DDBJ databases">
        <title>Genome sequencing of Aspergillus luchuensis NBRC 4314.</title>
        <authorList>
            <person name="Yamada O."/>
        </authorList>
    </citation>
    <scope>NUCLEOTIDE SEQUENCE [LARGE SCALE GENOMIC DNA]</scope>
    <source>
        <strain evidence="3">RIB 2604</strain>
    </source>
</reference>
<dbReference type="AlphaFoldDB" id="A0A146G0H7"/>
<organism evidence="2 3">
    <name type="scientific">Aspergillus kawachii</name>
    <name type="common">White koji mold</name>
    <name type="synonym">Aspergillus awamori var. kawachi</name>
    <dbReference type="NCBI Taxonomy" id="1069201"/>
    <lineage>
        <taxon>Eukaryota</taxon>
        <taxon>Fungi</taxon>
        <taxon>Dikarya</taxon>
        <taxon>Ascomycota</taxon>
        <taxon>Pezizomycotina</taxon>
        <taxon>Eurotiomycetes</taxon>
        <taxon>Eurotiomycetidae</taxon>
        <taxon>Eurotiales</taxon>
        <taxon>Aspergillaceae</taxon>
        <taxon>Aspergillus</taxon>
        <taxon>Aspergillus subgen. Circumdati</taxon>
    </lineage>
</organism>